<dbReference type="GeneID" id="6004722"/>
<feature type="compositionally biased region" description="Low complexity" evidence="1">
    <location>
        <begin position="194"/>
        <end position="206"/>
    </location>
</feature>
<dbReference type="HOGENOM" id="CLU_500585_0_0_1"/>
<dbReference type="EMBL" id="AACS02000001">
    <property type="protein sequence ID" value="EAU93586.2"/>
    <property type="molecule type" value="Genomic_DNA"/>
</dbReference>
<dbReference type="InParanoid" id="A8N047"/>
<dbReference type="AlphaFoldDB" id="A8N047"/>
<feature type="region of interest" description="Disordered" evidence="1">
    <location>
        <begin position="1"/>
        <end position="468"/>
    </location>
</feature>
<reference evidence="2 3" key="1">
    <citation type="journal article" date="2010" name="Proc. Natl. Acad. Sci. U.S.A.">
        <title>Insights into evolution of multicellular fungi from the assembled chromosomes of the mushroom Coprinopsis cinerea (Coprinus cinereus).</title>
        <authorList>
            <person name="Stajich J.E."/>
            <person name="Wilke S.K."/>
            <person name="Ahren D."/>
            <person name="Au C.H."/>
            <person name="Birren B.W."/>
            <person name="Borodovsky M."/>
            <person name="Burns C."/>
            <person name="Canback B."/>
            <person name="Casselton L.A."/>
            <person name="Cheng C.K."/>
            <person name="Deng J."/>
            <person name="Dietrich F.S."/>
            <person name="Fargo D.C."/>
            <person name="Farman M.L."/>
            <person name="Gathman A.C."/>
            <person name="Goldberg J."/>
            <person name="Guigo R."/>
            <person name="Hoegger P.J."/>
            <person name="Hooker J.B."/>
            <person name="Huggins A."/>
            <person name="James T.Y."/>
            <person name="Kamada T."/>
            <person name="Kilaru S."/>
            <person name="Kodira C."/>
            <person name="Kues U."/>
            <person name="Kupfer D."/>
            <person name="Kwan H.S."/>
            <person name="Lomsadze A."/>
            <person name="Li W."/>
            <person name="Lilly W.W."/>
            <person name="Ma L.J."/>
            <person name="Mackey A.J."/>
            <person name="Manning G."/>
            <person name="Martin F."/>
            <person name="Muraguchi H."/>
            <person name="Natvig D.O."/>
            <person name="Palmerini H."/>
            <person name="Ramesh M.A."/>
            <person name="Rehmeyer C.J."/>
            <person name="Roe B.A."/>
            <person name="Shenoy N."/>
            <person name="Stanke M."/>
            <person name="Ter-Hovhannisyan V."/>
            <person name="Tunlid A."/>
            <person name="Velagapudi R."/>
            <person name="Vision T.J."/>
            <person name="Zeng Q."/>
            <person name="Zolan M.E."/>
            <person name="Pukkila P.J."/>
        </authorList>
    </citation>
    <scope>NUCLEOTIDE SEQUENCE [LARGE SCALE GENOMIC DNA]</scope>
    <source>
        <strain evidence="3">Okayama-7 / 130 / ATCC MYA-4618 / FGSC 9003</strain>
    </source>
</reference>
<feature type="compositionally biased region" description="Polar residues" evidence="1">
    <location>
        <begin position="129"/>
        <end position="148"/>
    </location>
</feature>
<proteinExistence type="predicted"/>
<comment type="caution">
    <text evidence="2">The sequence shown here is derived from an EMBL/GenBank/DDBJ whole genome shotgun (WGS) entry which is preliminary data.</text>
</comment>
<dbReference type="Proteomes" id="UP000001861">
    <property type="component" value="Unassembled WGS sequence"/>
</dbReference>
<feature type="compositionally biased region" description="Polar residues" evidence="1">
    <location>
        <begin position="213"/>
        <end position="228"/>
    </location>
</feature>
<dbReference type="VEuPathDB" id="FungiDB:CC1G_02816"/>
<dbReference type="RefSeq" id="XP_001828235.2">
    <property type="nucleotide sequence ID" value="XM_001828183.2"/>
</dbReference>
<feature type="compositionally biased region" description="Polar residues" evidence="1">
    <location>
        <begin position="380"/>
        <end position="390"/>
    </location>
</feature>
<evidence type="ECO:0000313" key="3">
    <source>
        <dbReference type="Proteomes" id="UP000001861"/>
    </source>
</evidence>
<name>A8N047_COPC7</name>
<organism evidence="2 3">
    <name type="scientific">Coprinopsis cinerea (strain Okayama-7 / 130 / ATCC MYA-4618 / FGSC 9003)</name>
    <name type="common">Inky cap fungus</name>
    <name type="synonym">Hormographiella aspergillata</name>
    <dbReference type="NCBI Taxonomy" id="240176"/>
    <lineage>
        <taxon>Eukaryota</taxon>
        <taxon>Fungi</taxon>
        <taxon>Dikarya</taxon>
        <taxon>Basidiomycota</taxon>
        <taxon>Agaricomycotina</taxon>
        <taxon>Agaricomycetes</taxon>
        <taxon>Agaricomycetidae</taxon>
        <taxon>Agaricales</taxon>
        <taxon>Agaricineae</taxon>
        <taxon>Psathyrellaceae</taxon>
        <taxon>Coprinopsis</taxon>
    </lineage>
</organism>
<protein>
    <submittedName>
        <fullName evidence="2">Uncharacterized protein</fullName>
    </submittedName>
</protein>
<feature type="compositionally biased region" description="Low complexity" evidence="1">
    <location>
        <begin position="149"/>
        <end position="161"/>
    </location>
</feature>
<feature type="compositionally biased region" description="Low complexity" evidence="1">
    <location>
        <begin position="12"/>
        <end position="22"/>
    </location>
</feature>
<feature type="compositionally biased region" description="Polar residues" evidence="1">
    <location>
        <begin position="278"/>
        <end position="288"/>
    </location>
</feature>
<sequence length="544" mass="58264">MALGSKPDPTRAMSPTSMASTTGSGGSKRPKKAIDPARVTMLLNGLGPQTSVGPTSPSPSITSFRSNESAQNYPPSVTSKESSNSSNGKTSSQRVRVVGLDGSGSRPRSFSGSSTVIATKDNEPKKPQDTSLSTLDLPSTNQVSESRPTTNTLLTSSTSSSDVKQPHPLTRKGSRLRLIGEKLPWRRRKHQRTDTASTSISTSDFSLSHDDSMSTTESPLRTPTSSIFPTFINPDENQVDLMDPIDSDSEDATPPSSPRRKGGNVSKLAKFMGADLSPSFTPITTSPNARRLPKITTELHPKDAAAPPEESDLADGACTTTSGAHLTPSDLRGSVSTLGDIHRFDPNDEFSSWGEIRDSWGVSTPSPITFSPPTPIATRPVQTQESPTDSSDNDRLSPVDESSDQERGPADDIVDDGETRPPSRSDTPSSEPRSPTPTLKSHSVPPEATDARSETPQFTPRHLRRGSMMSFMSTSDTYTGARPETPFGLGCGFGAESNTSINKPHFGDEDIIIVARSTPEPSMKLWTGEWNSDLSDVINALRRL</sequence>
<dbReference type="KEGG" id="cci:CC1G_02816"/>
<evidence type="ECO:0000313" key="2">
    <source>
        <dbReference type="EMBL" id="EAU93586.2"/>
    </source>
</evidence>
<feature type="compositionally biased region" description="Low complexity" evidence="1">
    <location>
        <begin position="103"/>
        <end position="114"/>
    </location>
</feature>
<feature type="compositionally biased region" description="Low complexity" evidence="1">
    <location>
        <begin position="424"/>
        <end position="438"/>
    </location>
</feature>
<dbReference type="OrthoDB" id="3232670at2759"/>
<evidence type="ECO:0000256" key="1">
    <source>
        <dbReference type="SAM" id="MobiDB-lite"/>
    </source>
</evidence>
<accession>A8N047</accession>
<gene>
    <name evidence="2" type="ORF">CC1G_02816</name>
</gene>
<feature type="compositionally biased region" description="Low complexity" evidence="1">
    <location>
        <begin position="76"/>
        <end position="92"/>
    </location>
</feature>
<feature type="compositionally biased region" description="Basic and acidic residues" evidence="1">
    <location>
        <begin position="392"/>
        <end position="410"/>
    </location>
</feature>
<keyword evidence="3" id="KW-1185">Reference proteome</keyword>
<feature type="compositionally biased region" description="Polar residues" evidence="1">
    <location>
        <begin position="47"/>
        <end position="75"/>
    </location>
</feature>